<reference evidence="2" key="1">
    <citation type="submission" date="2021-02" db="EMBL/GenBank/DDBJ databases">
        <authorList>
            <person name="Nowell W R."/>
        </authorList>
    </citation>
    <scope>NUCLEOTIDE SEQUENCE</scope>
</reference>
<gene>
    <name evidence="2" type="ORF">SRO942_LOCUS28099</name>
</gene>
<dbReference type="Proteomes" id="UP000681722">
    <property type="component" value="Unassembled WGS sequence"/>
</dbReference>
<dbReference type="AlphaFoldDB" id="A0A8S2Q3V7"/>
<evidence type="ECO:0000313" key="3">
    <source>
        <dbReference type="Proteomes" id="UP000681722"/>
    </source>
</evidence>
<keyword evidence="1" id="KW-0175">Coiled coil</keyword>
<name>A0A8S2Q3V7_9BILA</name>
<evidence type="ECO:0000313" key="2">
    <source>
        <dbReference type="EMBL" id="CAF4083341.1"/>
    </source>
</evidence>
<organism evidence="2 3">
    <name type="scientific">Didymodactylos carnosus</name>
    <dbReference type="NCBI Taxonomy" id="1234261"/>
    <lineage>
        <taxon>Eukaryota</taxon>
        <taxon>Metazoa</taxon>
        <taxon>Spiralia</taxon>
        <taxon>Gnathifera</taxon>
        <taxon>Rotifera</taxon>
        <taxon>Eurotatoria</taxon>
        <taxon>Bdelloidea</taxon>
        <taxon>Philodinida</taxon>
        <taxon>Philodinidae</taxon>
        <taxon>Didymodactylos</taxon>
    </lineage>
</organism>
<sequence>DIKDKQDKYETTTKASFEQISLQLDIAKEDLKKDNEQRYNKESKKLTEDLREIEQRLERTILKRLDEIERRLGEKCDEMNKIV</sequence>
<feature type="non-terminal residue" evidence="2">
    <location>
        <position position="1"/>
    </location>
</feature>
<dbReference type="EMBL" id="CAJOBC010029488">
    <property type="protein sequence ID" value="CAF4083341.1"/>
    <property type="molecule type" value="Genomic_DNA"/>
</dbReference>
<protein>
    <submittedName>
        <fullName evidence="2">Uncharacterized protein</fullName>
    </submittedName>
</protein>
<accession>A0A8S2Q3V7</accession>
<proteinExistence type="predicted"/>
<feature type="non-terminal residue" evidence="2">
    <location>
        <position position="83"/>
    </location>
</feature>
<comment type="caution">
    <text evidence="2">The sequence shown here is derived from an EMBL/GenBank/DDBJ whole genome shotgun (WGS) entry which is preliminary data.</text>
</comment>
<feature type="coiled-coil region" evidence="1">
    <location>
        <begin position="17"/>
        <end position="63"/>
    </location>
</feature>
<evidence type="ECO:0000256" key="1">
    <source>
        <dbReference type="SAM" id="Coils"/>
    </source>
</evidence>